<reference evidence="3" key="1">
    <citation type="submission" date="2025-08" db="UniProtKB">
        <authorList>
            <consortium name="RefSeq"/>
        </authorList>
    </citation>
    <scope>IDENTIFICATION</scope>
</reference>
<proteinExistence type="predicted"/>
<dbReference type="CTD" id="121915836"/>
<feature type="region of interest" description="Disordered" evidence="1">
    <location>
        <begin position="128"/>
        <end position="165"/>
    </location>
</feature>
<dbReference type="InterPro" id="IPR031399">
    <property type="entry name" value="TDRP"/>
</dbReference>
<gene>
    <name evidence="3" type="primary">C9H1orf232</name>
</gene>
<protein>
    <submittedName>
        <fullName evidence="3">Uncharacterized protein C1orf232 homolog</fullName>
    </submittedName>
</protein>
<dbReference type="OrthoDB" id="9940890at2759"/>
<evidence type="ECO:0000256" key="1">
    <source>
        <dbReference type="SAM" id="MobiDB-lite"/>
    </source>
</evidence>
<dbReference type="PANTHER" id="PTHR35663:SF3">
    <property type="entry name" value="GENE, 30191-RELATED"/>
    <property type="match status" value="1"/>
</dbReference>
<feature type="compositionally biased region" description="Polar residues" evidence="1">
    <location>
        <begin position="38"/>
        <end position="53"/>
    </location>
</feature>
<dbReference type="RefSeq" id="XP_020658890.2">
    <property type="nucleotide sequence ID" value="XM_020803231.2"/>
</dbReference>
<dbReference type="GO" id="GO:0007283">
    <property type="term" value="P:spermatogenesis"/>
    <property type="evidence" value="ECO:0007669"/>
    <property type="project" value="InterPro"/>
</dbReference>
<dbReference type="GeneID" id="110084139"/>
<dbReference type="Proteomes" id="UP001652642">
    <property type="component" value="Chromosome 9"/>
</dbReference>
<sequence>MAQGFWKVYKAKVLQTLGGEPEEDDLQDERESPELMETTDSTLLTEEGSNPVSQLARRVQGAGAKGWKTMSSLFTREDEHKLLTSEPCADHPLAAKPAEESASEKKASGLWDVFATKWQQMPALEKMAATGDTGERTTEGGGGGGEAAGETVAEEASNTSRDDDLREAEGVAFRWSFLTSKLAEMKNRSAPKSN</sequence>
<keyword evidence="2" id="KW-1185">Reference proteome</keyword>
<name>A0A6J0UI31_9SAUR</name>
<evidence type="ECO:0000313" key="3">
    <source>
        <dbReference type="RefSeq" id="XP_020658890.2"/>
    </source>
</evidence>
<dbReference type="Pfam" id="PF15683">
    <property type="entry name" value="TDRP"/>
    <property type="match status" value="1"/>
</dbReference>
<dbReference type="AlphaFoldDB" id="A0A6J0UI31"/>
<feature type="region of interest" description="Disordered" evidence="1">
    <location>
        <begin position="17"/>
        <end position="53"/>
    </location>
</feature>
<evidence type="ECO:0000313" key="2">
    <source>
        <dbReference type="Proteomes" id="UP001652642"/>
    </source>
</evidence>
<accession>A0A6J0UI31</accession>
<organism evidence="2 3">
    <name type="scientific">Pogona vitticeps</name>
    <name type="common">central bearded dragon</name>
    <dbReference type="NCBI Taxonomy" id="103695"/>
    <lineage>
        <taxon>Eukaryota</taxon>
        <taxon>Metazoa</taxon>
        <taxon>Chordata</taxon>
        <taxon>Craniata</taxon>
        <taxon>Vertebrata</taxon>
        <taxon>Euteleostomi</taxon>
        <taxon>Lepidosauria</taxon>
        <taxon>Squamata</taxon>
        <taxon>Bifurcata</taxon>
        <taxon>Unidentata</taxon>
        <taxon>Episquamata</taxon>
        <taxon>Toxicofera</taxon>
        <taxon>Iguania</taxon>
        <taxon>Acrodonta</taxon>
        <taxon>Agamidae</taxon>
        <taxon>Amphibolurinae</taxon>
        <taxon>Pogona</taxon>
    </lineage>
</organism>
<dbReference type="KEGG" id="pvt:110084139"/>
<dbReference type="PANTHER" id="PTHR35663">
    <property type="entry name" value="TESTIS DEVELOPMENT-RELATED PROTEIN-RELATED"/>
    <property type="match status" value="1"/>
</dbReference>
<dbReference type="InParanoid" id="A0A6J0UI31"/>